<evidence type="ECO:0000256" key="1">
    <source>
        <dbReference type="SAM" id="MobiDB-lite"/>
    </source>
</evidence>
<dbReference type="Proteomes" id="UP001500363">
    <property type="component" value="Unassembled WGS sequence"/>
</dbReference>
<evidence type="ECO:0008006" key="5">
    <source>
        <dbReference type="Google" id="ProtNLM"/>
    </source>
</evidence>
<dbReference type="InterPro" id="IPR047789">
    <property type="entry name" value="CU044_5270-like"/>
</dbReference>
<dbReference type="RefSeq" id="WP_344179021.1">
    <property type="nucleotide sequence ID" value="NZ_BAAANC010000003.1"/>
</dbReference>
<accession>A0ABP4MGF7</accession>
<keyword evidence="2" id="KW-0472">Membrane</keyword>
<keyword evidence="2" id="KW-1133">Transmembrane helix</keyword>
<feature type="transmembrane region" description="Helical" evidence="2">
    <location>
        <begin position="55"/>
        <end position="77"/>
    </location>
</feature>
<sequence length="378" mass="40474">MDDLDKIRSAFPEPPGPTPEATANARRELEALVRAARTPPSRASRWYAAARSGRVGLALTATAATVALAALAIPVLLSPGSGPGAAPAPGTTSVPQLMTASQVLLDLAVKQERNEKVSGKFFRVRSLQLRGTTTVGKPPYKLERRNITESWMPMKSGVESWFGWVDLGARPATPADQAKWKAQGSPRSWQLSYEDDPVTMAPGEPVVNKMTFDQVPPGYYLSGIKPVTAQQIQALPTDPAKLRAVLASGAPEGASESEIDYQVFSAAGRLLFEMPSPPKLRGAALRVLSMLPGTEFELNVKDPIGRVGTAFTYDWAGRGGRPSGEPTMLNDGRTRYVVDKTTGRLLSSESIGLKAGASVILESGWTDEKPSPPTRTIR</sequence>
<proteinExistence type="predicted"/>
<keyword evidence="2" id="KW-0812">Transmembrane</keyword>
<keyword evidence="4" id="KW-1185">Reference proteome</keyword>
<dbReference type="NCBIfam" id="NF038083">
    <property type="entry name" value="CU044_5270_fam"/>
    <property type="match status" value="1"/>
</dbReference>
<protein>
    <recommendedName>
        <fullName evidence="5">Outer membrane lipoprotein-sorting protein</fullName>
    </recommendedName>
</protein>
<organism evidence="3 4">
    <name type="scientific">Kribbella lupini</name>
    <dbReference type="NCBI Taxonomy" id="291602"/>
    <lineage>
        <taxon>Bacteria</taxon>
        <taxon>Bacillati</taxon>
        <taxon>Actinomycetota</taxon>
        <taxon>Actinomycetes</taxon>
        <taxon>Propionibacteriales</taxon>
        <taxon>Kribbellaceae</taxon>
        <taxon>Kribbella</taxon>
    </lineage>
</organism>
<gene>
    <name evidence="3" type="ORF">GCM10009741_53940</name>
</gene>
<evidence type="ECO:0000256" key="2">
    <source>
        <dbReference type="SAM" id="Phobius"/>
    </source>
</evidence>
<feature type="region of interest" description="Disordered" evidence="1">
    <location>
        <begin position="1"/>
        <end position="24"/>
    </location>
</feature>
<reference evidence="4" key="1">
    <citation type="journal article" date="2019" name="Int. J. Syst. Evol. Microbiol.">
        <title>The Global Catalogue of Microorganisms (GCM) 10K type strain sequencing project: providing services to taxonomists for standard genome sequencing and annotation.</title>
        <authorList>
            <consortium name="The Broad Institute Genomics Platform"/>
            <consortium name="The Broad Institute Genome Sequencing Center for Infectious Disease"/>
            <person name="Wu L."/>
            <person name="Ma J."/>
        </authorList>
    </citation>
    <scope>NUCLEOTIDE SEQUENCE [LARGE SCALE GENOMIC DNA]</scope>
    <source>
        <strain evidence="4">JCM 14303</strain>
    </source>
</reference>
<dbReference type="EMBL" id="BAAANC010000003">
    <property type="protein sequence ID" value="GAA1543908.1"/>
    <property type="molecule type" value="Genomic_DNA"/>
</dbReference>
<evidence type="ECO:0000313" key="3">
    <source>
        <dbReference type="EMBL" id="GAA1543908.1"/>
    </source>
</evidence>
<comment type="caution">
    <text evidence="3">The sequence shown here is derived from an EMBL/GenBank/DDBJ whole genome shotgun (WGS) entry which is preliminary data.</text>
</comment>
<evidence type="ECO:0000313" key="4">
    <source>
        <dbReference type="Proteomes" id="UP001500363"/>
    </source>
</evidence>
<name>A0ABP4MGF7_9ACTN</name>